<dbReference type="Pfam" id="PF00514">
    <property type="entry name" value="Arm"/>
    <property type="match status" value="7"/>
</dbReference>
<feature type="repeat" description="ARM" evidence="10">
    <location>
        <begin position="308"/>
        <end position="350"/>
    </location>
</feature>
<evidence type="ECO:0000256" key="6">
    <source>
        <dbReference type="ARBA" id="ARBA00022695"/>
    </source>
</evidence>
<dbReference type="InterPro" id="IPR000768">
    <property type="entry name" value="ART"/>
</dbReference>
<dbReference type="PANTHER" id="PTHR23316">
    <property type="entry name" value="IMPORTIN ALPHA"/>
    <property type="match status" value="1"/>
</dbReference>
<dbReference type="Gene3D" id="1.20.5.690">
    <property type="entry name" value="Importin-alpha, importin-beta-binding domain"/>
    <property type="match status" value="1"/>
</dbReference>
<dbReference type="PROSITE" id="PS51996">
    <property type="entry name" value="TR_MART"/>
    <property type="match status" value="1"/>
</dbReference>
<comment type="catalytic activity">
    <reaction evidence="9 12">
        <text>L-arginyl-[protein] + NAD(+) = N(omega)-(ADP-D-ribosyl)-L-arginyl-[protein] + nicotinamide + H(+)</text>
        <dbReference type="Rhea" id="RHEA:19149"/>
        <dbReference type="Rhea" id="RHEA-COMP:10532"/>
        <dbReference type="Rhea" id="RHEA-COMP:15087"/>
        <dbReference type="ChEBI" id="CHEBI:15378"/>
        <dbReference type="ChEBI" id="CHEBI:17154"/>
        <dbReference type="ChEBI" id="CHEBI:29965"/>
        <dbReference type="ChEBI" id="CHEBI:57540"/>
        <dbReference type="ChEBI" id="CHEBI:142554"/>
        <dbReference type="EC" id="2.4.2.31"/>
    </reaction>
</comment>
<protein>
    <recommendedName>
        <fullName evidence="12">NAD(P)(+)--arginine ADP-ribosyltransferase</fullName>
        <ecNumber evidence="12">2.4.2.31</ecNumber>
    </recommendedName>
    <alternativeName>
        <fullName evidence="12">Mono(ADP-ribosyl)transferase</fullName>
    </alternativeName>
</protein>
<evidence type="ECO:0000256" key="7">
    <source>
        <dbReference type="ARBA" id="ARBA00022737"/>
    </source>
</evidence>
<evidence type="ECO:0000256" key="11">
    <source>
        <dbReference type="PROSITE-ProRule" id="PRU00561"/>
    </source>
</evidence>
<organism evidence="14 15">
    <name type="scientific">Scophthalmus maximus</name>
    <name type="common">Turbot</name>
    <name type="synonym">Psetta maxima</name>
    <dbReference type="NCBI Taxonomy" id="52904"/>
    <lineage>
        <taxon>Eukaryota</taxon>
        <taxon>Metazoa</taxon>
        <taxon>Chordata</taxon>
        <taxon>Craniata</taxon>
        <taxon>Vertebrata</taxon>
        <taxon>Euteleostomi</taxon>
        <taxon>Actinopterygii</taxon>
        <taxon>Neopterygii</taxon>
        <taxon>Teleostei</taxon>
        <taxon>Neoteleostei</taxon>
        <taxon>Acanthomorphata</taxon>
        <taxon>Carangaria</taxon>
        <taxon>Pleuronectiformes</taxon>
        <taxon>Pleuronectoidei</taxon>
        <taxon>Scophthalmidae</taxon>
        <taxon>Scophthalmus</taxon>
    </lineage>
</organism>
<dbReference type="FunFam" id="1.25.10.10:FF:000009">
    <property type="entry name" value="Importin subunit alpha"/>
    <property type="match status" value="1"/>
</dbReference>
<evidence type="ECO:0000256" key="2">
    <source>
        <dbReference type="ARBA" id="ARBA00010394"/>
    </source>
</evidence>
<keyword evidence="7" id="KW-0677">Repeat</keyword>
<feature type="domain" description="IBB" evidence="13">
    <location>
        <begin position="54"/>
        <end position="120"/>
    </location>
</feature>
<dbReference type="GO" id="GO:0061608">
    <property type="term" value="F:nuclear import signal receptor activity"/>
    <property type="evidence" value="ECO:0007669"/>
    <property type="project" value="InterPro"/>
</dbReference>
<reference evidence="14 15" key="1">
    <citation type="submission" date="2019-06" db="EMBL/GenBank/DDBJ databases">
        <title>Draft genomes of female and male turbot (Scophthalmus maximus).</title>
        <authorList>
            <person name="Xu H."/>
            <person name="Xu X.-W."/>
            <person name="Shao C."/>
            <person name="Chen S."/>
        </authorList>
    </citation>
    <scope>NUCLEOTIDE SEQUENCE [LARGE SCALE GENOMIC DNA]</scope>
    <source>
        <strain evidence="14">Ysfricsl-2016a</strain>
        <tissue evidence="14">Blood</tissue>
    </source>
</reference>
<dbReference type="Proteomes" id="UP000438429">
    <property type="component" value="Unassembled WGS sequence"/>
</dbReference>
<evidence type="ECO:0000259" key="13">
    <source>
        <dbReference type="PROSITE" id="PS51214"/>
    </source>
</evidence>
<dbReference type="GO" id="GO:0006606">
    <property type="term" value="P:protein import into nucleus"/>
    <property type="evidence" value="ECO:0007669"/>
    <property type="project" value="InterPro"/>
</dbReference>
<dbReference type="SUPFAM" id="SSF48371">
    <property type="entry name" value="ARM repeat"/>
    <property type="match status" value="1"/>
</dbReference>
<feature type="repeat" description="ARM" evidence="10">
    <location>
        <begin position="223"/>
        <end position="251"/>
    </location>
</feature>
<keyword evidence="12" id="KW-0521">NADP</keyword>
<evidence type="ECO:0000256" key="1">
    <source>
        <dbReference type="ARBA" id="ARBA00009558"/>
    </source>
</evidence>
<evidence type="ECO:0000256" key="5">
    <source>
        <dbReference type="ARBA" id="ARBA00022679"/>
    </source>
</evidence>
<evidence type="ECO:0000256" key="9">
    <source>
        <dbReference type="ARBA" id="ARBA00047597"/>
    </source>
</evidence>
<keyword evidence="8" id="KW-0653">Protein transport</keyword>
<dbReference type="InterPro" id="IPR011989">
    <property type="entry name" value="ARM-like"/>
</dbReference>
<dbReference type="AlphaFoldDB" id="A0A6A4T318"/>
<evidence type="ECO:0000256" key="10">
    <source>
        <dbReference type="PROSITE-ProRule" id="PRU00259"/>
    </source>
</evidence>
<dbReference type="InterPro" id="IPR032413">
    <property type="entry name" value="Arm_3"/>
</dbReference>
<dbReference type="Pfam" id="PF16186">
    <property type="entry name" value="Arm_3"/>
    <property type="match status" value="1"/>
</dbReference>
<proteinExistence type="inferred from homology"/>
<dbReference type="Pfam" id="PF01749">
    <property type="entry name" value="IBB"/>
    <property type="match status" value="1"/>
</dbReference>
<evidence type="ECO:0000256" key="4">
    <source>
        <dbReference type="ARBA" id="ARBA00022676"/>
    </source>
</evidence>
<dbReference type="EMBL" id="VEVO01000009">
    <property type="protein sequence ID" value="KAF0037624.1"/>
    <property type="molecule type" value="Genomic_DNA"/>
</dbReference>
<dbReference type="InterPro" id="IPR036975">
    <property type="entry name" value="Importin-a_IBB_sf"/>
</dbReference>
<accession>A0A6A4T318</accession>
<keyword evidence="6" id="KW-0548">Nucleotidyltransferase</keyword>
<evidence type="ECO:0000256" key="12">
    <source>
        <dbReference type="RuleBase" id="RU361228"/>
    </source>
</evidence>
<dbReference type="Pfam" id="PF01129">
    <property type="entry name" value="ART"/>
    <property type="match status" value="1"/>
</dbReference>
<keyword evidence="4 12" id="KW-0328">Glycosyltransferase</keyword>
<dbReference type="Gene3D" id="1.25.10.10">
    <property type="entry name" value="Leucine-rich Repeat Variant"/>
    <property type="match status" value="1"/>
</dbReference>
<dbReference type="InterPro" id="IPR016024">
    <property type="entry name" value="ARM-type_fold"/>
</dbReference>
<comment type="similarity">
    <text evidence="1 12">Belongs to the Arg-specific ADP-ribosyltransferase family.</text>
</comment>
<name>A0A6A4T318_SCOMX</name>
<dbReference type="GO" id="GO:0106274">
    <property type="term" value="F:NAD+-protein-arginine ADP-ribosyltransferase activity"/>
    <property type="evidence" value="ECO:0007669"/>
    <property type="project" value="UniProtKB-EC"/>
</dbReference>
<evidence type="ECO:0000256" key="3">
    <source>
        <dbReference type="ARBA" id="ARBA00022448"/>
    </source>
</evidence>
<dbReference type="Gene3D" id="3.90.176.10">
    <property type="entry name" value="Toxin ADP-ribosyltransferase, Chain A, domain 1"/>
    <property type="match status" value="1"/>
</dbReference>
<comment type="caution">
    <text evidence="14">The sequence shown here is derived from an EMBL/GenBank/DDBJ whole genome shotgun (WGS) entry which is preliminary data.</text>
</comment>
<dbReference type="GO" id="GO:0005634">
    <property type="term" value="C:nucleus"/>
    <property type="evidence" value="ECO:0007669"/>
    <property type="project" value="UniProtKB-ARBA"/>
</dbReference>
<comment type="similarity">
    <text evidence="2">Belongs to the importin alpha family.</text>
</comment>
<dbReference type="PROSITE" id="PS51214">
    <property type="entry name" value="IBB"/>
    <property type="match status" value="1"/>
</dbReference>
<dbReference type="PROSITE" id="PS50176">
    <property type="entry name" value="ARM_REPEAT"/>
    <property type="match status" value="2"/>
</dbReference>
<dbReference type="PRINTS" id="PR00970">
    <property type="entry name" value="RIBTRNSFRASE"/>
</dbReference>
<gene>
    <name evidence="14" type="ORF">F2P81_010498</name>
</gene>
<evidence type="ECO:0000313" key="14">
    <source>
        <dbReference type="EMBL" id="KAF0037624.1"/>
    </source>
</evidence>
<dbReference type="InterPro" id="IPR002652">
    <property type="entry name" value="Importin-a_IBB"/>
</dbReference>
<dbReference type="SMART" id="SM00185">
    <property type="entry name" value="ARM"/>
    <property type="match status" value="8"/>
</dbReference>
<sequence length="865" mass="96148">MEPAVVEPAEVPGYLIEICTRACEGTNGTVTSIRGHWIHPRRLRYLKHAWEKVSPTFRRCESSCSDACTIMSGYYTATLRLVYLQKLREKRISECVELRKAHKNESFLKRRNLTLSSLPDEEALSPDYISNDRVSLVSFEEIVKDVTCDCRESQTRGCQVARKLLSQERNPPLKEIIDAGLLTHFVSFLSMDDEPTLQFEAAWALTNIASGTSWHTQQVVEHGAVPAFISLLASPLLHISEQAVWALGNIAGDGAAYRDILIECNVVPALLARISPDTPVGYLRNLTWTLSNLCRNKNPFPPLSAVLQVLPSLIQLLHLSDKDILSDACWAISYLSDGDNDRIDVVVKTGIVSRLVGLMSHEELSVMTPALRSIGNIVSGSDVHTQTAIDAGVLTILPQLMRHSKASVQKEAAWALSNIAAGPCKQIQQLITCGLLPPLVEQLRNGDFKTQREAVWAVTNFTSGGTVEQVVNLVQSGALEAIINLLQVKDAKVILVILDAINNMFMAAEKLGEMEKLSLLVEELGGLDRIELLQNHDNEMVYQAAHNLIEKYFGDALPVMLKDDVLFIVLCCICIKIKLLDAKILLVKTSSEATKDPSLAPEGPVKVHNISIHAVQNSPLNSSSASVQVSSGLSSLFRIPLSLSQDSVDDMYYGCSQKMLIQVKLRYLPRRTGEGLHTTYTKLCALKAMKTKDIYDPLSWNHFRALCAYTAGSYDDLNRAVRRGKASYKTSFEFHALHFLLSDAIRLLKLNQRSCYTTYRRSKLLFSGEAGQTIRFGSFSSSSLNKDLRQFGRRTCFQIITCFGAYLKSYSEFDSDEDEVLIPPYEMFNIVSVDTSGENDLHCDVFYKLETAGVYSSLNCQAVDL</sequence>
<keyword evidence="3 11" id="KW-0813">Transport</keyword>
<evidence type="ECO:0000256" key="8">
    <source>
        <dbReference type="ARBA" id="ARBA00022927"/>
    </source>
</evidence>
<dbReference type="InterPro" id="IPR000225">
    <property type="entry name" value="Armadillo"/>
</dbReference>
<evidence type="ECO:0000313" key="15">
    <source>
        <dbReference type="Proteomes" id="UP000438429"/>
    </source>
</evidence>
<dbReference type="SUPFAM" id="SSF56399">
    <property type="entry name" value="ADP-ribosylation"/>
    <property type="match status" value="1"/>
</dbReference>
<dbReference type="EC" id="2.4.2.31" evidence="12"/>
<keyword evidence="5 12" id="KW-0808">Transferase</keyword>
<dbReference type="GO" id="GO:0016779">
    <property type="term" value="F:nucleotidyltransferase activity"/>
    <property type="evidence" value="ECO:0007669"/>
    <property type="project" value="UniProtKB-KW"/>
</dbReference>
<keyword evidence="12" id="KW-0520">NAD</keyword>